<dbReference type="GO" id="GO:0009425">
    <property type="term" value="C:bacterial-type flagellum basal body"/>
    <property type="evidence" value="ECO:0007669"/>
    <property type="project" value="InterPro"/>
</dbReference>
<dbReference type="KEGG" id="psl:Psta_2537"/>
<keyword evidence="5 10" id="KW-0145">Chemotaxis</keyword>
<dbReference type="InterPro" id="IPR005503">
    <property type="entry name" value="FliL"/>
</dbReference>
<keyword evidence="8" id="KW-1133">Transmembrane helix</keyword>
<keyword evidence="13" id="KW-1185">Reference proteome</keyword>
<evidence type="ECO:0000256" key="7">
    <source>
        <dbReference type="ARBA" id="ARBA00022779"/>
    </source>
</evidence>
<dbReference type="HOGENOM" id="CLU_1659129_0_0_0"/>
<comment type="similarity">
    <text evidence="3 10">Belongs to the FliL family.</text>
</comment>
<keyword evidence="12" id="KW-0282">Flagellum</keyword>
<gene>
    <name evidence="12" type="ordered locus">Psta_2537</name>
</gene>
<comment type="subcellular location">
    <subcellularLocation>
        <location evidence="2">Cell membrane</location>
        <topology evidence="2">Single-pass membrane protein</topology>
    </subcellularLocation>
</comment>
<keyword evidence="7 10" id="KW-0283">Flagellar rotation</keyword>
<keyword evidence="11" id="KW-0732">Signal</keyword>
<keyword evidence="12" id="KW-0966">Cell projection</keyword>
<feature type="chain" id="PRO_5003036211" description="Flagellar protein FliL" evidence="11">
    <location>
        <begin position="25"/>
        <end position="159"/>
    </location>
</feature>
<dbReference type="Pfam" id="PF03748">
    <property type="entry name" value="FliL"/>
    <property type="match status" value="1"/>
</dbReference>
<sequence precursor="true">MLTFFNLRNISWTLLLATSVVGLAGCGSSAPAQPAMAPAELLDLLEEQQRRHDPKHYVELSLGKFRVSHATPDGVLMVSFELYGVLPEDSQEEITASLPAYEKRIRDSVIGLVQRVETEQLADPSLAFLKSEMVLSINRVLQKRLLKDVAFSTFSLEQT</sequence>
<evidence type="ECO:0000256" key="2">
    <source>
        <dbReference type="ARBA" id="ARBA00004162"/>
    </source>
</evidence>
<proteinExistence type="inferred from homology"/>
<evidence type="ECO:0000256" key="9">
    <source>
        <dbReference type="ARBA" id="ARBA00023136"/>
    </source>
</evidence>
<protein>
    <recommendedName>
        <fullName evidence="10">Flagellar protein FliL</fullName>
    </recommendedName>
</protein>
<accession>D2R5M4</accession>
<keyword evidence="6" id="KW-0812">Transmembrane</keyword>
<dbReference type="GO" id="GO:0071973">
    <property type="term" value="P:bacterial-type flagellum-dependent cell motility"/>
    <property type="evidence" value="ECO:0007669"/>
    <property type="project" value="InterPro"/>
</dbReference>
<reference evidence="12 13" key="1">
    <citation type="journal article" date="2009" name="Stand. Genomic Sci.">
        <title>Complete genome sequence of Pirellula staleyi type strain (ATCC 27377).</title>
        <authorList>
            <person name="Clum A."/>
            <person name="Tindall B.J."/>
            <person name="Sikorski J."/>
            <person name="Ivanova N."/>
            <person name="Mavrommatis K."/>
            <person name="Lucas S."/>
            <person name="Glavina del Rio T."/>
            <person name="Nolan M."/>
            <person name="Chen F."/>
            <person name="Tice H."/>
            <person name="Pitluck S."/>
            <person name="Cheng J.F."/>
            <person name="Chertkov O."/>
            <person name="Brettin T."/>
            <person name="Han C."/>
            <person name="Detter J.C."/>
            <person name="Kuske C."/>
            <person name="Bruce D."/>
            <person name="Goodwin L."/>
            <person name="Ovchinikova G."/>
            <person name="Pati A."/>
            <person name="Mikhailova N."/>
            <person name="Chen A."/>
            <person name="Palaniappan K."/>
            <person name="Land M."/>
            <person name="Hauser L."/>
            <person name="Chang Y.J."/>
            <person name="Jeffries C.D."/>
            <person name="Chain P."/>
            <person name="Rohde M."/>
            <person name="Goker M."/>
            <person name="Bristow J."/>
            <person name="Eisen J.A."/>
            <person name="Markowitz V."/>
            <person name="Hugenholtz P."/>
            <person name="Kyrpides N.C."/>
            <person name="Klenk H.P."/>
            <person name="Lapidus A."/>
        </authorList>
    </citation>
    <scope>NUCLEOTIDE SEQUENCE [LARGE SCALE GENOMIC DNA]</scope>
    <source>
        <strain evidence="13">ATCC 27377 / DSM 6068 / ICPB 4128</strain>
    </source>
</reference>
<evidence type="ECO:0000256" key="5">
    <source>
        <dbReference type="ARBA" id="ARBA00022500"/>
    </source>
</evidence>
<evidence type="ECO:0000256" key="10">
    <source>
        <dbReference type="RuleBase" id="RU364125"/>
    </source>
</evidence>
<feature type="signal peptide" evidence="11">
    <location>
        <begin position="1"/>
        <end position="24"/>
    </location>
</feature>
<evidence type="ECO:0000256" key="4">
    <source>
        <dbReference type="ARBA" id="ARBA00022475"/>
    </source>
</evidence>
<evidence type="ECO:0000256" key="8">
    <source>
        <dbReference type="ARBA" id="ARBA00022989"/>
    </source>
</evidence>
<evidence type="ECO:0000256" key="1">
    <source>
        <dbReference type="ARBA" id="ARBA00002254"/>
    </source>
</evidence>
<dbReference type="GO" id="GO:0005886">
    <property type="term" value="C:plasma membrane"/>
    <property type="evidence" value="ECO:0007669"/>
    <property type="project" value="UniProtKB-SubCell"/>
</dbReference>
<dbReference type="AlphaFoldDB" id="D2R5M4"/>
<keyword evidence="12" id="KW-0969">Cilium</keyword>
<evidence type="ECO:0000256" key="3">
    <source>
        <dbReference type="ARBA" id="ARBA00008281"/>
    </source>
</evidence>
<keyword evidence="4 10" id="KW-1003">Cell membrane</keyword>
<name>D2R5M4_PIRSD</name>
<dbReference type="GO" id="GO:0006935">
    <property type="term" value="P:chemotaxis"/>
    <property type="evidence" value="ECO:0007669"/>
    <property type="project" value="UniProtKB-KW"/>
</dbReference>
<organism evidence="12 13">
    <name type="scientific">Pirellula staleyi (strain ATCC 27377 / DSM 6068 / ICPB 4128)</name>
    <name type="common">Pirella staleyi</name>
    <dbReference type="NCBI Taxonomy" id="530564"/>
    <lineage>
        <taxon>Bacteria</taxon>
        <taxon>Pseudomonadati</taxon>
        <taxon>Planctomycetota</taxon>
        <taxon>Planctomycetia</taxon>
        <taxon>Pirellulales</taxon>
        <taxon>Pirellulaceae</taxon>
        <taxon>Pirellula</taxon>
    </lineage>
</organism>
<dbReference type="EMBL" id="CP001848">
    <property type="protein sequence ID" value="ADB17206.1"/>
    <property type="molecule type" value="Genomic_DNA"/>
</dbReference>
<evidence type="ECO:0000256" key="6">
    <source>
        <dbReference type="ARBA" id="ARBA00022692"/>
    </source>
</evidence>
<evidence type="ECO:0000313" key="13">
    <source>
        <dbReference type="Proteomes" id="UP000001887"/>
    </source>
</evidence>
<keyword evidence="9 10" id="KW-0472">Membrane</keyword>
<evidence type="ECO:0000313" key="12">
    <source>
        <dbReference type="EMBL" id="ADB17206.1"/>
    </source>
</evidence>
<evidence type="ECO:0000256" key="11">
    <source>
        <dbReference type="SAM" id="SignalP"/>
    </source>
</evidence>
<dbReference type="Proteomes" id="UP000001887">
    <property type="component" value="Chromosome"/>
</dbReference>
<dbReference type="OrthoDB" id="9904806at2"/>
<comment type="function">
    <text evidence="1 10">Controls the rotational direction of flagella during chemotaxis.</text>
</comment>